<feature type="region of interest" description="Disordered" evidence="1">
    <location>
        <begin position="521"/>
        <end position="555"/>
    </location>
</feature>
<feature type="region of interest" description="Disordered" evidence="1">
    <location>
        <begin position="1"/>
        <end position="104"/>
    </location>
</feature>
<dbReference type="AlphaFoldDB" id="A0A2H3ECY3"/>
<proteinExistence type="predicted"/>
<dbReference type="Proteomes" id="UP000217790">
    <property type="component" value="Unassembled WGS sequence"/>
</dbReference>
<dbReference type="STRING" id="47427.A0A2H3ECY3"/>
<feature type="compositionally biased region" description="Acidic residues" evidence="1">
    <location>
        <begin position="200"/>
        <end position="210"/>
    </location>
</feature>
<feature type="region of interest" description="Disordered" evidence="1">
    <location>
        <begin position="191"/>
        <end position="234"/>
    </location>
</feature>
<feature type="compositionally biased region" description="Polar residues" evidence="1">
    <location>
        <begin position="23"/>
        <end position="32"/>
    </location>
</feature>
<accession>A0A2H3ECY3</accession>
<protein>
    <recommendedName>
        <fullName evidence="4">Zn(2)-C6 fungal-type domain-containing protein</fullName>
    </recommendedName>
</protein>
<evidence type="ECO:0000313" key="3">
    <source>
        <dbReference type="Proteomes" id="UP000217790"/>
    </source>
</evidence>
<feature type="compositionally biased region" description="Acidic residues" evidence="1">
    <location>
        <begin position="522"/>
        <end position="543"/>
    </location>
</feature>
<keyword evidence="3" id="KW-1185">Reference proteome</keyword>
<dbReference type="EMBL" id="KZ293648">
    <property type="protein sequence ID" value="PBK98333.1"/>
    <property type="molecule type" value="Genomic_DNA"/>
</dbReference>
<sequence length="555" mass="59160">MPPPAPKSTTSATSLAANPSSSNVLASGSAPFNISKPPMPRFTRPLMTPSGQASMTLKTRAKPQFGTSKLAPLSNAASSSQSAQAKPVNVLKSKLPPPPAEAFQKDWSLPLHSKPAQQLRVGPLANATQSGASTPTPSCIFVVNAANRPNIIPGCDSILQGEGSSSALLRSCKPLFLPGTDDELEQGQGDLVKAGRVDDEVVGTDGEDGDLQGHYEDDASSSDEATSPPPTNVARRLRQEPKISFVFDEATGDFVESHLTIFLPRPAILTSQSQAIQGPKPEVKKKRKEAKSKDKTSEVTVPCKHARNEDEGSRVVDKPAAKKLKSKVRPVDDVEVCPTPVVRRHGPGLLKPPPVTLGVSGGGFGEKVPSTATAVKNSIKSIGVLKVDNDFGEFVEIDESYWSKAVAPFVGERYTTACDHCRHLGTQCRKLLTHTVKCVHCHYSKLPCKVNGVVVLNPIEHYHPKGSDAVNTFEAAVNAIEANNTAIAMLTQQYLAGLNIMAHTDSICAQMFQLRGCLAPVDGEEEDNDGEGEEDEAPDDVAEGESGPSKKRKHK</sequence>
<evidence type="ECO:0008006" key="4">
    <source>
        <dbReference type="Google" id="ProtNLM"/>
    </source>
</evidence>
<evidence type="ECO:0000256" key="1">
    <source>
        <dbReference type="SAM" id="MobiDB-lite"/>
    </source>
</evidence>
<gene>
    <name evidence="2" type="ORF">ARMGADRAFT_1075193</name>
</gene>
<name>A0A2H3ECY3_ARMGA</name>
<organism evidence="2 3">
    <name type="scientific">Armillaria gallica</name>
    <name type="common">Bulbous honey fungus</name>
    <name type="synonym">Armillaria bulbosa</name>
    <dbReference type="NCBI Taxonomy" id="47427"/>
    <lineage>
        <taxon>Eukaryota</taxon>
        <taxon>Fungi</taxon>
        <taxon>Dikarya</taxon>
        <taxon>Basidiomycota</taxon>
        <taxon>Agaricomycotina</taxon>
        <taxon>Agaricomycetes</taxon>
        <taxon>Agaricomycetidae</taxon>
        <taxon>Agaricales</taxon>
        <taxon>Marasmiineae</taxon>
        <taxon>Physalacriaceae</taxon>
        <taxon>Armillaria</taxon>
    </lineage>
</organism>
<feature type="compositionally biased region" description="Low complexity" evidence="1">
    <location>
        <begin position="7"/>
        <end position="22"/>
    </location>
</feature>
<feature type="compositionally biased region" description="Basic and acidic residues" evidence="1">
    <location>
        <begin position="306"/>
        <end position="320"/>
    </location>
</feature>
<dbReference type="OrthoDB" id="3053093at2759"/>
<evidence type="ECO:0000313" key="2">
    <source>
        <dbReference type="EMBL" id="PBK98333.1"/>
    </source>
</evidence>
<reference evidence="3" key="1">
    <citation type="journal article" date="2017" name="Nat. Ecol. Evol.">
        <title>Genome expansion and lineage-specific genetic innovations in the forest pathogenic fungi Armillaria.</title>
        <authorList>
            <person name="Sipos G."/>
            <person name="Prasanna A.N."/>
            <person name="Walter M.C."/>
            <person name="O'Connor E."/>
            <person name="Balint B."/>
            <person name="Krizsan K."/>
            <person name="Kiss B."/>
            <person name="Hess J."/>
            <person name="Varga T."/>
            <person name="Slot J."/>
            <person name="Riley R."/>
            <person name="Boka B."/>
            <person name="Rigling D."/>
            <person name="Barry K."/>
            <person name="Lee J."/>
            <person name="Mihaltcheva S."/>
            <person name="LaButti K."/>
            <person name="Lipzen A."/>
            <person name="Waldron R."/>
            <person name="Moloney N.M."/>
            <person name="Sperisen C."/>
            <person name="Kredics L."/>
            <person name="Vagvoelgyi C."/>
            <person name="Patrignani A."/>
            <person name="Fitzpatrick D."/>
            <person name="Nagy I."/>
            <person name="Doyle S."/>
            <person name="Anderson J.B."/>
            <person name="Grigoriev I.V."/>
            <person name="Gueldener U."/>
            <person name="Muensterkoetter M."/>
            <person name="Nagy L.G."/>
        </authorList>
    </citation>
    <scope>NUCLEOTIDE SEQUENCE [LARGE SCALE GENOMIC DNA]</scope>
    <source>
        <strain evidence="3">Ar21-2</strain>
    </source>
</reference>
<dbReference type="InParanoid" id="A0A2H3ECY3"/>
<feature type="compositionally biased region" description="Low complexity" evidence="1">
    <location>
        <begin position="68"/>
        <end position="87"/>
    </location>
</feature>
<feature type="region of interest" description="Disordered" evidence="1">
    <location>
        <begin position="272"/>
        <end position="322"/>
    </location>
</feature>